<proteinExistence type="predicted"/>
<sequence length="185" mass="21546">MNLLRNRYEVQIGKNSCQYLSELYSKPKIQTLESESQENQSQSLIKIQTNLNKNLKVPQKISNDIQEFLLLEFQGEFDHTTLTVFDNEILGTLQKDNKKFQPNTSRGSQVTQETYLFECEMMQLRGQIVDLKQPILVTEKIVAQDKIGEEKQVEFKIIGVIKRKIQFNQRPVINKQKALLNKKAN</sequence>
<dbReference type="InterPro" id="IPR018607">
    <property type="entry name" value="Ctf8"/>
</dbReference>
<dbReference type="PANTHER" id="PTHR47475:SF2">
    <property type="entry name" value="CHROMOSOME TRANSMISSION FIDELITY PROTEIN 8"/>
    <property type="match status" value="1"/>
</dbReference>
<reference evidence="2" key="1">
    <citation type="journal article" date="2014" name="Cell">
        <title>The Architecture of a Scrambled Genome Reveals Massive Levels of Genomic Rearrangement during Development.</title>
        <authorList>
            <person name="Chen X."/>
            <person name="Bracht J.R."/>
            <person name="Goldman A.D."/>
            <person name="Dolzhenko E."/>
            <person name="Clay D.M."/>
            <person name="Swart E.C."/>
            <person name="Perlman D.H."/>
            <person name="Doak T.G."/>
            <person name="Stuart A."/>
            <person name="Amemiya C.T."/>
            <person name="Sebra R.P."/>
            <person name="Landweber L.F."/>
        </authorList>
    </citation>
    <scope>NUCLEOTIDE SEQUENCE [LARGE SCALE GENOMIC DNA]</scope>
    <source>
        <strain evidence="2">JRB310</strain>
    </source>
</reference>
<name>A0A073I0C7_9SPIT</name>
<evidence type="ECO:0008006" key="3">
    <source>
        <dbReference type="Google" id="ProtNLM"/>
    </source>
</evidence>
<keyword evidence="2" id="KW-1185">Reference proteome</keyword>
<dbReference type="GO" id="GO:0007064">
    <property type="term" value="P:mitotic sister chromatid cohesion"/>
    <property type="evidence" value="ECO:0007669"/>
    <property type="project" value="InterPro"/>
</dbReference>
<dbReference type="Pfam" id="PF09696">
    <property type="entry name" value="Ctf8"/>
    <property type="match status" value="1"/>
</dbReference>
<dbReference type="Proteomes" id="UP000053232">
    <property type="component" value="Unassembled WGS sequence"/>
</dbReference>
<protein>
    <recommendedName>
        <fullName evidence="3">Chromosome transmission fidelity protein 8</fullName>
    </recommendedName>
</protein>
<organism evidence="1 2">
    <name type="scientific">Oxytricha trifallax</name>
    <dbReference type="NCBI Taxonomy" id="1172189"/>
    <lineage>
        <taxon>Eukaryota</taxon>
        <taxon>Sar</taxon>
        <taxon>Alveolata</taxon>
        <taxon>Ciliophora</taxon>
        <taxon>Intramacronucleata</taxon>
        <taxon>Spirotrichea</taxon>
        <taxon>Stichotrichia</taxon>
        <taxon>Sporadotrichida</taxon>
        <taxon>Oxytrichidae</taxon>
        <taxon>Oxytrichinae</taxon>
        <taxon>Oxytricha</taxon>
    </lineage>
</organism>
<evidence type="ECO:0000313" key="1">
    <source>
        <dbReference type="EMBL" id="KEJ82926.1"/>
    </source>
</evidence>
<gene>
    <name evidence="1" type="ORF">OXYTRIMIC_059</name>
</gene>
<dbReference type="GO" id="GO:0031390">
    <property type="term" value="C:Ctf18 RFC-like complex"/>
    <property type="evidence" value="ECO:0007669"/>
    <property type="project" value="InterPro"/>
</dbReference>
<evidence type="ECO:0000313" key="2">
    <source>
        <dbReference type="Proteomes" id="UP000053232"/>
    </source>
</evidence>
<comment type="caution">
    <text evidence="1">The sequence shown here is derived from an EMBL/GenBank/DDBJ whole genome shotgun (WGS) entry which is preliminary data.</text>
</comment>
<dbReference type="AlphaFoldDB" id="A0A073I0C7"/>
<accession>A0A073I0C7</accession>
<dbReference type="EMBL" id="ARYC01001938">
    <property type="protein sequence ID" value="KEJ82926.1"/>
    <property type="molecule type" value="Genomic_DNA"/>
</dbReference>
<dbReference type="PANTHER" id="PTHR47475">
    <property type="entry name" value="CHROMOSOME TRANSMISSION FIDELITY PROTEIN 8"/>
    <property type="match status" value="1"/>
</dbReference>